<dbReference type="SMART" id="SM00220">
    <property type="entry name" value="S_TKc"/>
    <property type="match status" value="1"/>
</dbReference>
<dbReference type="Gene3D" id="3.30.200.20">
    <property type="entry name" value="Phosphorylase Kinase, domain 1"/>
    <property type="match status" value="1"/>
</dbReference>
<keyword evidence="8" id="KW-0812">Transmembrane</keyword>
<evidence type="ECO:0000256" key="1">
    <source>
        <dbReference type="ARBA" id="ARBA00012513"/>
    </source>
</evidence>
<feature type="transmembrane region" description="Helical" evidence="8">
    <location>
        <begin position="581"/>
        <end position="609"/>
    </location>
</feature>
<dbReference type="PANTHER" id="PTHR43289">
    <property type="entry name" value="MITOGEN-ACTIVATED PROTEIN KINASE KINASE KINASE 20-RELATED"/>
    <property type="match status" value="1"/>
</dbReference>
<dbReference type="PANTHER" id="PTHR43289:SF6">
    <property type="entry name" value="SERINE_THREONINE-PROTEIN KINASE NEKL-3"/>
    <property type="match status" value="1"/>
</dbReference>
<keyword evidence="8" id="KW-0472">Membrane</keyword>
<keyword evidence="5 6" id="KW-0067">ATP-binding</keyword>
<dbReference type="InterPro" id="IPR008971">
    <property type="entry name" value="HSP40/DnaJ_pept-bd"/>
</dbReference>
<dbReference type="Pfam" id="PF00069">
    <property type="entry name" value="Pkinase"/>
    <property type="match status" value="1"/>
</dbReference>
<dbReference type="PROSITE" id="PS00107">
    <property type="entry name" value="PROTEIN_KINASE_ATP"/>
    <property type="match status" value="1"/>
</dbReference>
<dbReference type="PROSITE" id="PS00108">
    <property type="entry name" value="PROTEIN_KINASE_ST"/>
    <property type="match status" value="1"/>
</dbReference>
<dbReference type="SUPFAM" id="SSF49493">
    <property type="entry name" value="HSP40/DnaJ peptide-binding domain"/>
    <property type="match status" value="2"/>
</dbReference>
<keyword evidence="3 6" id="KW-0547">Nucleotide-binding</keyword>
<dbReference type="EC" id="2.7.11.1" evidence="1"/>
<reference evidence="10" key="2">
    <citation type="journal article" date="2021" name="PeerJ">
        <title>Extensive microbial diversity within the chicken gut microbiome revealed by metagenomics and culture.</title>
        <authorList>
            <person name="Gilroy R."/>
            <person name="Ravi A."/>
            <person name="Getino M."/>
            <person name="Pursley I."/>
            <person name="Horton D.L."/>
            <person name="Alikhan N.F."/>
            <person name="Baker D."/>
            <person name="Gharbi K."/>
            <person name="Hall N."/>
            <person name="Watson M."/>
            <person name="Adriaenssens E.M."/>
            <person name="Foster-Nyarko E."/>
            <person name="Jarju S."/>
            <person name="Secka A."/>
            <person name="Antonio M."/>
            <person name="Oren A."/>
            <person name="Chaudhuri R.R."/>
            <person name="La Ragione R."/>
            <person name="Hildebrand F."/>
            <person name="Pallen M.J."/>
        </authorList>
    </citation>
    <scope>NUCLEOTIDE SEQUENCE</scope>
    <source>
        <strain evidence="10">ChiSxjej1B13-7041</strain>
    </source>
</reference>
<evidence type="ECO:0000259" key="9">
    <source>
        <dbReference type="PROSITE" id="PS50011"/>
    </source>
</evidence>
<dbReference type="Gene3D" id="2.60.260.20">
    <property type="entry name" value="Urease metallochaperone UreE, N-terminal domain"/>
    <property type="match status" value="2"/>
</dbReference>
<evidence type="ECO:0000256" key="6">
    <source>
        <dbReference type="PROSITE-ProRule" id="PRU10141"/>
    </source>
</evidence>
<dbReference type="GO" id="GO:0051082">
    <property type="term" value="F:unfolded protein binding"/>
    <property type="evidence" value="ECO:0007669"/>
    <property type="project" value="InterPro"/>
</dbReference>
<keyword evidence="8" id="KW-1133">Transmembrane helix</keyword>
<dbReference type="CDD" id="cd10747">
    <property type="entry name" value="DnaJ_C"/>
    <property type="match status" value="1"/>
</dbReference>
<dbReference type="GO" id="GO:0005524">
    <property type="term" value="F:ATP binding"/>
    <property type="evidence" value="ECO:0007669"/>
    <property type="project" value="UniProtKB-UniRule"/>
</dbReference>
<dbReference type="InterPro" id="IPR002939">
    <property type="entry name" value="DnaJ_C"/>
</dbReference>
<dbReference type="InterPro" id="IPR008271">
    <property type="entry name" value="Ser/Thr_kinase_AS"/>
</dbReference>
<dbReference type="AlphaFoldDB" id="A0A9D1EJF6"/>
<dbReference type="InterPro" id="IPR011009">
    <property type="entry name" value="Kinase-like_dom_sf"/>
</dbReference>
<feature type="region of interest" description="Disordered" evidence="7">
    <location>
        <begin position="300"/>
        <end position="334"/>
    </location>
</feature>
<feature type="domain" description="Protein kinase" evidence="9">
    <location>
        <begin position="11"/>
        <end position="300"/>
    </location>
</feature>
<dbReference type="PROSITE" id="PS50011">
    <property type="entry name" value="PROTEIN_KINASE_DOM"/>
    <property type="match status" value="1"/>
</dbReference>
<accession>A0A9D1EJF6</accession>
<feature type="compositionally biased region" description="Basic and acidic residues" evidence="7">
    <location>
        <begin position="433"/>
        <end position="452"/>
    </location>
</feature>
<proteinExistence type="predicted"/>
<feature type="compositionally biased region" description="Basic and acidic residues" evidence="7">
    <location>
        <begin position="300"/>
        <end position="321"/>
    </location>
</feature>
<keyword evidence="2" id="KW-0808">Transferase</keyword>
<evidence type="ECO:0000256" key="4">
    <source>
        <dbReference type="ARBA" id="ARBA00022777"/>
    </source>
</evidence>
<dbReference type="SUPFAM" id="SSF56112">
    <property type="entry name" value="Protein kinase-like (PK-like)"/>
    <property type="match status" value="1"/>
</dbReference>
<dbReference type="Pfam" id="PF01556">
    <property type="entry name" value="DnaJ_C"/>
    <property type="match status" value="2"/>
</dbReference>
<comment type="caution">
    <text evidence="10">The sequence shown here is derived from an EMBL/GenBank/DDBJ whole genome shotgun (WGS) entry which is preliminary data.</text>
</comment>
<dbReference type="Proteomes" id="UP000886841">
    <property type="component" value="Unassembled WGS sequence"/>
</dbReference>
<name>A0A9D1EJF6_9FIRM</name>
<feature type="region of interest" description="Disordered" evidence="7">
    <location>
        <begin position="407"/>
        <end position="452"/>
    </location>
</feature>
<dbReference type="CDD" id="cd14014">
    <property type="entry name" value="STKc_PknB_like"/>
    <property type="match status" value="1"/>
</dbReference>
<evidence type="ECO:0000256" key="7">
    <source>
        <dbReference type="SAM" id="MobiDB-lite"/>
    </source>
</evidence>
<sequence length="662" mass="73805">MDRINQVWPKWHTVELIGRGGFGDVYKAKRQEMGETFYSAVKVIQIPREQQEVQELKNEGHTSQSIQAYYESVARDLMNEIKMMETLKSAANVVNIEEFEIRERSEGIGWEAFIRMELLQNLNEFRAGRILPPREVVKLGLDICQALICCEQKQIIHRDIKPCNIFVDAYGQFKLGDFGIARQLEKTQSTLSQKGTEAYMAPEVRRGERGGYNVDLYSLGLVLYRLLNKNKMPFEPLGKELCTYQEREEALERRMRGERLPLPVGADRALGEIVCKACACHKADRYQSASEMRKALEAWERNQDKASEEDFREKKQKKSDDFQGQGKAGADQYQTREIRLGQKSFTLTLEDGKKLRVNVPANARNGMKIRLQGKGKPGENGGKPGDLYVTLHISADEELDETVRVRRAPKKEGEQEKESGFAGEKAATAFGPDPKKEGERAEAGKPQQGKDIRLTQRIKPGQKEFTLPLAGGKKLLVQVPEGTAAGSVIRLAGRGEPGKNGGKAGDLLVTLVIEGNRRTAGKGSQETRTVTRLAARGPLMVLMLLFVLADEWRIWQLSTEGAKAGVSLGQWLVEHRSWTDLAFLLVAFLLIYFGHRYIAGGICMMGLLIVGTDLNGPLLKALGLEDGGAWHTVASVVYVLVLIVIALMILGLVGREKPAKAK</sequence>
<feature type="binding site" evidence="6">
    <location>
        <position position="42"/>
    </location>
    <ligand>
        <name>ATP</name>
        <dbReference type="ChEBI" id="CHEBI:30616"/>
    </ligand>
</feature>
<keyword evidence="4 10" id="KW-0418">Kinase</keyword>
<dbReference type="GO" id="GO:0004674">
    <property type="term" value="F:protein serine/threonine kinase activity"/>
    <property type="evidence" value="ECO:0007669"/>
    <property type="project" value="UniProtKB-EC"/>
</dbReference>
<organism evidence="10 11">
    <name type="scientific">Candidatus Egerieimonas intestinavium</name>
    <dbReference type="NCBI Taxonomy" id="2840777"/>
    <lineage>
        <taxon>Bacteria</taxon>
        <taxon>Bacillati</taxon>
        <taxon>Bacillota</taxon>
        <taxon>Clostridia</taxon>
        <taxon>Lachnospirales</taxon>
        <taxon>Lachnospiraceae</taxon>
        <taxon>Lachnospiraceae incertae sedis</taxon>
        <taxon>Candidatus Egerieimonas</taxon>
    </lineage>
</organism>
<evidence type="ECO:0000256" key="3">
    <source>
        <dbReference type="ARBA" id="ARBA00022741"/>
    </source>
</evidence>
<feature type="transmembrane region" description="Helical" evidence="8">
    <location>
        <begin position="629"/>
        <end position="653"/>
    </location>
</feature>
<evidence type="ECO:0000313" key="10">
    <source>
        <dbReference type="EMBL" id="HIR92916.1"/>
    </source>
</evidence>
<dbReference type="EMBL" id="DVHU01000054">
    <property type="protein sequence ID" value="HIR92916.1"/>
    <property type="molecule type" value="Genomic_DNA"/>
</dbReference>
<evidence type="ECO:0000256" key="8">
    <source>
        <dbReference type="SAM" id="Phobius"/>
    </source>
</evidence>
<protein>
    <recommendedName>
        <fullName evidence="1">non-specific serine/threonine protein kinase</fullName>
        <ecNumber evidence="1">2.7.11.1</ecNumber>
    </recommendedName>
</protein>
<reference evidence="10" key="1">
    <citation type="submission" date="2020-10" db="EMBL/GenBank/DDBJ databases">
        <authorList>
            <person name="Gilroy R."/>
        </authorList>
    </citation>
    <scope>NUCLEOTIDE SEQUENCE</scope>
    <source>
        <strain evidence="10">ChiSxjej1B13-7041</strain>
    </source>
</reference>
<evidence type="ECO:0000256" key="5">
    <source>
        <dbReference type="ARBA" id="ARBA00022840"/>
    </source>
</evidence>
<gene>
    <name evidence="10" type="ORF">IAB98_05820</name>
</gene>
<dbReference type="InterPro" id="IPR000719">
    <property type="entry name" value="Prot_kinase_dom"/>
</dbReference>
<evidence type="ECO:0000256" key="2">
    <source>
        <dbReference type="ARBA" id="ARBA00022679"/>
    </source>
</evidence>
<dbReference type="InterPro" id="IPR017441">
    <property type="entry name" value="Protein_kinase_ATP_BS"/>
</dbReference>
<dbReference type="GO" id="GO:0006457">
    <property type="term" value="P:protein folding"/>
    <property type="evidence" value="ECO:0007669"/>
    <property type="project" value="InterPro"/>
</dbReference>
<dbReference type="Gene3D" id="1.10.510.10">
    <property type="entry name" value="Transferase(Phosphotransferase) domain 1"/>
    <property type="match status" value="1"/>
</dbReference>
<feature type="compositionally biased region" description="Basic and acidic residues" evidence="7">
    <location>
        <begin position="410"/>
        <end position="419"/>
    </location>
</feature>
<evidence type="ECO:0000313" key="11">
    <source>
        <dbReference type="Proteomes" id="UP000886841"/>
    </source>
</evidence>